<dbReference type="RefSeq" id="XP_014649681.1">
    <property type="nucleotide sequence ID" value="XM_014794195.1"/>
</dbReference>
<keyword evidence="2" id="KW-0393">Immunoglobulin domain</keyword>
<dbReference type="InterPro" id="IPR050412">
    <property type="entry name" value="Ig-like_Receptors_ImmuneReg"/>
</dbReference>
<keyword evidence="3" id="KW-1185">Reference proteome</keyword>
<evidence type="ECO:0000256" key="1">
    <source>
        <dbReference type="ARBA" id="ARBA00023157"/>
    </source>
</evidence>
<dbReference type="Gene3D" id="2.60.40.10">
    <property type="entry name" value="Immunoglobulins"/>
    <property type="match status" value="2"/>
</dbReference>
<reference evidence="4" key="1">
    <citation type="submission" date="2025-08" db="UniProtKB">
        <authorList>
            <consortium name="RefSeq"/>
        </authorList>
    </citation>
    <scope>IDENTIFICATION</scope>
</reference>
<dbReference type="InterPro" id="IPR036179">
    <property type="entry name" value="Ig-like_dom_sf"/>
</dbReference>
<keyword evidence="1" id="KW-1015">Disulfide bond</keyword>
<dbReference type="PANTHER" id="PTHR11738:SF192">
    <property type="entry name" value="KILLER CELL IMMUNOGLOBULIN-LIKE RECEPTOR-LIKE PROTEIN KIR3DX1-RELATED"/>
    <property type="match status" value="1"/>
</dbReference>
<proteinExistence type="predicted"/>
<dbReference type="SUPFAM" id="SSF48726">
    <property type="entry name" value="Immunoglobulin"/>
    <property type="match status" value="1"/>
</dbReference>
<evidence type="ECO:0000256" key="2">
    <source>
        <dbReference type="ARBA" id="ARBA00023319"/>
    </source>
</evidence>
<organism evidence="3 4">
    <name type="scientific">Ceratotherium simum simum</name>
    <name type="common">Southern white rhinoceros</name>
    <dbReference type="NCBI Taxonomy" id="73337"/>
    <lineage>
        <taxon>Eukaryota</taxon>
        <taxon>Metazoa</taxon>
        <taxon>Chordata</taxon>
        <taxon>Craniata</taxon>
        <taxon>Vertebrata</taxon>
        <taxon>Euteleostomi</taxon>
        <taxon>Mammalia</taxon>
        <taxon>Eutheria</taxon>
        <taxon>Laurasiatheria</taxon>
        <taxon>Perissodactyla</taxon>
        <taxon>Rhinocerotidae</taxon>
        <taxon>Ceratotherium</taxon>
    </lineage>
</organism>
<protein>
    <submittedName>
        <fullName evidence="4">Killer cell immunoglobulin-like receptor 2DL4</fullName>
    </submittedName>
</protein>
<evidence type="ECO:0000313" key="4">
    <source>
        <dbReference type="RefSeq" id="XP_014649681.1"/>
    </source>
</evidence>
<evidence type="ECO:0000313" key="3">
    <source>
        <dbReference type="Proteomes" id="UP000694910"/>
    </source>
</evidence>
<gene>
    <name evidence="4" type="primary">LOC106803274</name>
</gene>
<sequence length="140" mass="15232">MSLVTTAHAGIYGCSITHNHIPSVWSGHIDTLEIVVTGIHKEPSLSGQVVPVVMSGENLNFFCEPEISFDKDHISREEEAHEQQLTRGQSRNSAFQAIFPLGPVTPAHSRTYSGYGSFNHSPCAWSDLSDPLQLSVTDAA</sequence>
<dbReference type="GeneID" id="106803274"/>
<name>A0ABM1DD00_CERSS</name>
<dbReference type="Proteomes" id="UP000694910">
    <property type="component" value="Unplaced"/>
</dbReference>
<dbReference type="PANTHER" id="PTHR11738">
    <property type="entry name" value="MHC CLASS I NK CELL RECEPTOR"/>
    <property type="match status" value="1"/>
</dbReference>
<dbReference type="InterPro" id="IPR013783">
    <property type="entry name" value="Ig-like_fold"/>
</dbReference>
<accession>A0ABM1DD00</accession>